<keyword evidence="1" id="KW-0238">DNA-binding</keyword>
<sequence>MAKKYTVLYTDDLDGHELEECETIQFGLDDEEYEFDTSPAHARTFRRALSKYLKASREADTDNVLVVTTIESATPTGEAPARRPKDQLNAIREWAGRNGYEVSPRGRIPRDVLAAFDAAH</sequence>
<name>A0A916SVD2_9ACTN</name>
<dbReference type="Gene3D" id="3.30.60.230">
    <property type="entry name" value="Lsr2, dimerization domain"/>
    <property type="match status" value="1"/>
</dbReference>
<evidence type="ECO:0000313" key="5">
    <source>
        <dbReference type="Proteomes" id="UP000621454"/>
    </source>
</evidence>
<proteinExistence type="predicted"/>
<dbReference type="InterPro" id="IPR055370">
    <property type="entry name" value="Lsr2_DNA-bd"/>
</dbReference>
<dbReference type="InterPro" id="IPR042261">
    <property type="entry name" value="Lsr2-like_dimerization"/>
</dbReference>
<feature type="domain" description="Lsr2 DNA-binding" evidence="3">
    <location>
        <begin position="85"/>
        <end position="119"/>
    </location>
</feature>
<dbReference type="GO" id="GO:0003677">
    <property type="term" value="F:DNA binding"/>
    <property type="evidence" value="ECO:0007669"/>
    <property type="project" value="UniProtKB-KW"/>
</dbReference>
<dbReference type="EMBL" id="BMGC01000002">
    <property type="protein sequence ID" value="GGB18841.1"/>
    <property type="molecule type" value="Genomic_DNA"/>
</dbReference>
<feature type="domain" description="Lsr2 dimerization" evidence="2">
    <location>
        <begin position="1"/>
        <end position="59"/>
    </location>
</feature>
<dbReference type="RefSeq" id="WP_188584885.1">
    <property type="nucleotide sequence ID" value="NZ_BMGC01000002.1"/>
</dbReference>
<evidence type="ECO:0000259" key="3">
    <source>
        <dbReference type="Pfam" id="PF23359"/>
    </source>
</evidence>
<dbReference type="InterPro" id="IPR024412">
    <property type="entry name" value="Lsr2_dim_dom"/>
</dbReference>
<evidence type="ECO:0000313" key="4">
    <source>
        <dbReference type="EMBL" id="GGB18841.1"/>
    </source>
</evidence>
<dbReference type="InterPro" id="IPR036625">
    <property type="entry name" value="E3-bd_dom_sf"/>
</dbReference>
<dbReference type="GO" id="GO:0016746">
    <property type="term" value="F:acyltransferase activity"/>
    <property type="evidence" value="ECO:0007669"/>
    <property type="project" value="InterPro"/>
</dbReference>
<comment type="caution">
    <text evidence="4">The sequence shown here is derived from an EMBL/GenBank/DDBJ whole genome shotgun (WGS) entry which is preliminary data.</text>
</comment>
<keyword evidence="5" id="KW-1185">Reference proteome</keyword>
<dbReference type="AlphaFoldDB" id="A0A916SVD2"/>
<reference evidence="4" key="1">
    <citation type="journal article" date="2014" name="Int. J. Syst. Evol. Microbiol.">
        <title>Complete genome sequence of Corynebacterium casei LMG S-19264T (=DSM 44701T), isolated from a smear-ripened cheese.</title>
        <authorList>
            <consortium name="US DOE Joint Genome Institute (JGI-PGF)"/>
            <person name="Walter F."/>
            <person name="Albersmeier A."/>
            <person name="Kalinowski J."/>
            <person name="Ruckert C."/>
        </authorList>
    </citation>
    <scope>NUCLEOTIDE SEQUENCE</scope>
    <source>
        <strain evidence="4">CGMCC 1.12827</strain>
    </source>
</reference>
<evidence type="ECO:0000259" key="2">
    <source>
        <dbReference type="Pfam" id="PF11774"/>
    </source>
</evidence>
<reference evidence="4" key="2">
    <citation type="submission" date="2020-09" db="EMBL/GenBank/DDBJ databases">
        <authorList>
            <person name="Sun Q."/>
            <person name="Zhou Y."/>
        </authorList>
    </citation>
    <scope>NUCLEOTIDE SEQUENCE</scope>
    <source>
        <strain evidence="4">CGMCC 1.12827</strain>
    </source>
</reference>
<organism evidence="4 5">
    <name type="scientific">Gordonia jinhuaensis</name>
    <dbReference type="NCBI Taxonomy" id="1517702"/>
    <lineage>
        <taxon>Bacteria</taxon>
        <taxon>Bacillati</taxon>
        <taxon>Actinomycetota</taxon>
        <taxon>Actinomycetes</taxon>
        <taxon>Mycobacteriales</taxon>
        <taxon>Gordoniaceae</taxon>
        <taxon>Gordonia</taxon>
    </lineage>
</organism>
<dbReference type="Pfam" id="PF23359">
    <property type="entry name" value="Lsr2_DNA-bd"/>
    <property type="match status" value="1"/>
</dbReference>
<accession>A0A916SVD2</accession>
<dbReference type="Pfam" id="PF11774">
    <property type="entry name" value="Lsr2"/>
    <property type="match status" value="1"/>
</dbReference>
<dbReference type="Gene3D" id="4.10.320.10">
    <property type="entry name" value="E3-binding domain"/>
    <property type="match status" value="1"/>
</dbReference>
<gene>
    <name evidence="4" type="ORF">GCM10011489_03690</name>
</gene>
<dbReference type="Proteomes" id="UP000621454">
    <property type="component" value="Unassembled WGS sequence"/>
</dbReference>
<evidence type="ECO:0000256" key="1">
    <source>
        <dbReference type="ARBA" id="ARBA00023125"/>
    </source>
</evidence>
<protein>
    <submittedName>
        <fullName evidence="4">Lsr2 family protein</fullName>
    </submittedName>
</protein>